<comment type="caution">
    <text evidence="2">The sequence shown here is derived from an EMBL/GenBank/DDBJ whole genome shotgun (WGS) entry which is preliminary data.</text>
</comment>
<dbReference type="PANTHER" id="PTHR45749:SF35">
    <property type="entry name" value="AC-LIKE TRANSPOSASE-RELATED"/>
    <property type="match status" value="1"/>
</dbReference>
<sequence>MIAYRVLLTIPVTVASAERSFSKLKLLKSYLRSTMSQDRLNGLAMISIESDMLENMNYESLIEDFASKNARRNARLRQLEESLLKSHCHALEDALKYEGKADIDGDELFQELKLFERFLPSRIISPIDALQNLKEGGGVFPNAMIAYRVLLTIPVTVASAERSFSKLKLLKSYLRSTMSQDRLNGLAMISIESDMLENMNYESLIEDFASKNARRTARFT</sequence>
<dbReference type="STRING" id="35608.A0A2U1PSZ2"/>
<organism evidence="2 3">
    <name type="scientific">Artemisia annua</name>
    <name type="common">Sweet wormwood</name>
    <dbReference type="NCBI Taxonomy" id="35608"/>
    <lineage>
        <taxon>Eukaryota</taxon>
        <taxon>Viridiplantae</taxon>
        <taxon>Streptophyta</taxon>
        <taxon>Embryophyta</taxon>
        <taxon>Tracheophyta</taxon>
        <taxon>Spermatophyta</taxon>
        <taxon>Magnoliopsida</taxon>
        <taxon>eudicotyledons</taxon>
        <taxon>Gunneridae</taxon>
        <taxon>Pentapetalae</taxon>
        <taxon>asterids</taxon>
        <taxon>campanulids</taxon>
        <taxon>Asterales</taxon>
        <taxon>Asteraceae</taxon>
        <taxon>Asteroideae</taxon>
        <taxon>Anthemideae</taxon>
        <taxon>Artemisiinae</taxon>
        <taxon>Artemisia</taxon>
    </lineage>
</organism>
<evidence type="ECO:0000313" key="2">
    <source>
        <dbReference type="EMBL" id="PWA88855.1"/>
    </source>
</evidence>
<evidence type="ECO:0000313" key="3">
    <source>
        <dbReference type="Proteomes" id="UP000245207"/>
    </source>
</evidence>
<dbReference type="OrthoDB" id="10063284at2759"/>
<dbReference type="Pfam" id="PF05699">
    <property type="entry name" value="Dimer_Tnp_hAT"/>
    <property type="match status" value="2"/>
</dbReference>
<dbReference type="Proteomes" id="UP000245207">
    <property type="component" value="Unassembled WGS sequence"/>
</dbReference>
<reference evidence="2 3" key="1">
    <citation type="journal article" date="2018" name="Mol. Plant">
        <title>The genome of Artemisia annua provides insight into the evolution of Asteraceae family and artemisinin biosynthesis.</title>
        <authorList>
            <person name="Shen Q."/>
            <person name="Zhang L."/>
            <person name="Liao Z."/>
            <person name="Wang S."/>
            <person name="Yan T."/>
            <person name="Shi P."/>
            <person name="Liu M."/>
            <person name="Fu X."/>
            <person name="Pan Q."/>
            <person name="Wang Y."/>
            <person name="Lv Z."/>
            <person name="Lu X."/>
            <person name="Zhang F."/>
            <person name="Jiang W."/>
            <person name="Ma Y."/>
            <person name="Chen M."/>
            <person name="Hao X."/>
            <person name="Li L."/>
            <person name="Tang Y."/>
            <person name="Lv G."/>
            <person name="Zhou Y."/>
            <person name="Sun X."/>
            <person name="Brodelius P.E."/>
            <person name="Rose J.K.C."/>
            <person name="Tang K."/>
        </authorList>
    </citation>
    <scope>NUCLEOTIDE SEQUENCE [LARGE SCALE GENOMIC DNA]</scope>
    <source>
        <strain evidence="3">cv. Huhao1</strain>
        <tissue evidence="2">Leaf</tissue>
    </source>
</reference>
<gene>
    <name evidence="2" type="ORF">CTI12_AA116970</name>
</gene>
<dbReference type="SUPFAM" id="SSF53098">
    <property type="entry name" value="Ribonuclease H-like"/>
    <property type="match status" value="1"/>
</dbReference>
<protein>
    <submittedName>
        <fullName evidence="2">Zinc finger MYM-type protein 1</fullName>
    </submittedName>
</protein>
<dbReference type="InterPro" id="IPR012337">
    <property type="entry name" value="RNaseH-like_sf"/>
</dbReference>
<name>A0A2U1PSZ2_ARTAN</name>
<feature type="domain" description="HAT C-terminal dimerisation" evidence="1">
    <location>
        <begin position="106"/>
        <end position="195"/>
    </location>
</feature>
<dbReference type="PANTHER" id="PTHR45749">
    <property type="match status" value="1"/>
</dbReference>
<evidence type="ECO:0000259" key="1">
    <source>
        <dbReference type="Pfam" id="PF05699"/>
    </source>
</evidence>
<dbReference type="InterPro" id="IPR008906">
    <property type="entry name" value="HATC_C_dom"/>
</dbReference>
<accession>A0A2U1PSZ2</accession>
<keyword evidence="3" id="KW-1185">Reference proteome</keyword>
<dbReference type="EMBL" id="PKPP01000772">
    <property type="protein sequence ID" value="PWA88855.1"/>
    <property type="molecule type" value="Genomic_DNA"/>
</dbReference>
<dbReference type="AlphaFoldDB" id="A0A2U1PSZ2"/>
<proteinExistence type="predicted"/>
<dbReference type="GO" id="GO:0046983">
    <property type="term" value="F:protein dimerization activity"/>
    <property type="evidence" value="ECO:0007669"/>
    <property type="project" value="InterPro"/>
</dbReference>
<feature type="domain" description="HAT C-terminal dimerisation" evidence="1">
    <location>
        <begin position="3"/>
        <end position="52"/>
    </location>
</feature>